<dbReference type="WBParaSite" id="HPBE_0002502101-mRNA-1">
    <property type="protein sequence ID" value="HPBE_0002502101-mRNA-1"/>
    <property type="gene ID" value="HPBE_0002502101"/>
</dbReference>
<dbReference type="AlphaFoldDB" id="A0A183GQQ1"/>
<dbReference type="Proteomes" id="UP000050761">
    <property type="component" value="Unassembled WGS sequence"/>
</dbReference>
<reference evidence="4" key="2">
    <citation type="submission" date="2019-09" db="UniProtKB">
        <authorList>
            <consortium name="WormBaseParasite"/>
        </authorList>
    </citation>
    <scope>IDENTIFICATION</scope>
</reference>
<evidence type="ECO:0000313" key="3">
    <source>
        <dbReference type="Proteomes" id="UP000050761"/>
    </source>
</evidence>
<organism evidence="3 4">
    <name type="scientific">Heligmosomoides polygyrus</name>
    <name type="common">Parasitic roundworm</name>
    <dbReference type="NCBI Taxonomy" id="6339"/>
    <lineage>
        <taxon>Eukaryota</taxon>
        <taxon>Metazoa</taxon>
        <taxon>Ecdysozoa</taxon>
        <taxon>Nematoda</taxon>
        <taxon>Chromadorea</taxon>
        <taxon>Rhabditida</taxon>
        <taxon>Rhabditina</taxon>
        <taxon>Rhabditomorpha</taxon>
        <taxon>Strongyloidea</taxon>
        <taxon>Heligmosomidae</taxon>
        <taxon>Heligmosomoides</taxon>
    </lineage>
</organism>
<dbReference type="SUPFAM" id="SSF55550">
    <property type="entry name" value="SH2 domain"/>
    <property type="match status" value="1"/>
</dbReference>
<keyword evidence="3" id="KW-1185">Reference proteome</keyword>
<reference evidence="2 3" key="1">
    <citation type="submission" date="2018-11" db="EMBL/GenBank/DDBJ databases">
        <authorList>
            <consortium name="Pathogen Informatics"/>
        </authorList>
    </citation>
    <scope>NUCLEOTIDE SEQUENCE [LARGE SCALE GENOMIC DNA]</scope>
</reference>
<dbReference type="InterPro" id="IPR011009">
    <property type="entry name" value="Kinase-like_dom_sf"/>
</dbReference>
<feature type="domain" description="SH2" evidence="1">
    <location>
        <begin position="30"/>
        <end position="98"/>
    </location>
</feature>
<dbReference type="SUPFAM" id="SSF56112">
    <property type="entry name" value="Protein kinase-like (PK-like)"/>
    <property type="match status" value="1"/>
</dbReference>
<proteinExistence type="predicted"/>
<name>A0A183GQQ1_HELPZ</name>
<dbReference type="InterPro" id="IPR036860">
    <property type="entry name" value="SH2_dom_sf"/>
</dbReference>
<dbReference type="Gene3D" id="3.30.505.10">
    <property type="entry name" value="SH2 domain"/>
    <property type="match status" value="1"/>
</dbReference>
<accession>A0A183GQQ1</accession>
<dbReference type="Pfam" id="PF00017">
    <property type="entry name" value="SH2"/>
    <property type="match status" value="1"/>
</dbReference>
<protein>
    <submittedName>
        <fullName evidence="4">SH2 domain-containing protein</fullName>
    </submittedName>
</protein>
<dbReference type="InterPro" id="IPR000980">
    <property type="entry name" value="SH2"/>
</dbReference>
<evidence type="ECO:0000259" key="1">
    <source>
        <dbReference type="Pfam" id="PF00017"/>
    </source>
</evidence>
<dbReference type="Gene3D" id="1.10.510.10">
    <property type="entry name" value="Transferase(Phosphotransferase) domain 1"/>
    <property type="match status" value="1"/>
</dbReference>
<dbReference type="OrthoDB" id="5790668at2759"/>
<accession>A0A3P8E0A7</accession>
<evidence type="ECO:0000313" key="2">
    <source>
        <dbReference type="EMBL" id="VDP48620.1"/>
    </source>
</evidence>
<dbReference type="EMBL" id="UZAH01037222">
    <property type="protein sequence ID" value="VDP48620.1"/>
    <property type="molecule type" value="Genomic_DNA"/>
</dbReference>
<sequence>MKKITAASVVMFPPKLIDAVKLSLMNEPIFHGKLTVDDVCAKLKNEGEFLVQDIDNPDALVLSVFKDGVRDFQINIEHTTEGARFRLGGMCFSSLSDMTFQLKSVRYCSENIRLGTAIYRQGMCGRFGATCFVEETPRVTMKTMVPLPNLKLKSVLVPLKREIMHEGIEEELEALIPLKHRHLVPLLDYAFYSTRDPLILRYQTHDDVSLYDAVRKESYIKPATILIWLRQAASLAYYLTRKGCLHSILCAQVSAWKATNFTKPSILTHSVSLK</sequence>
<evidence type="ECO:0000313" key="4">
    <source>
        <dbReference type="WBParaSite" id="HPBE_0002502101-mRNA-1"/>
    </source>
</evidence>
<gene>
    <name evidence="2" type="ORF">HPBE_LOCUS25020</name>
</gene>